<feature type="binding site" evidence="5">
    <location>
        <position position="141"/>
    </location>
    <ligand>
        <name>S-adenosyl-L-methionine</name>
        <dbReference type="ChEBI" id="CHEBI:59789"/>
    </ligand>
</feature>
<evidence type="ECO:0000313" key="8">
    <source>
        <dbReference type="EMBL" id="QCI20325.1"/>
    </source>
</evidence>
<dbReference type="InterPro" id="IPR004556">
    <property type="entry name" value="HemK-like"/>
</dbReference>
<dbReference type="InterPro" id="IPR019874">
    <property type="entry name" value="RF_methyltr_PrmC"/>
</dbReference>
<dbReference type="PANTHER" id="PTHR18895:SF74">
    <property type="entry name" value="MTRF1L RELEASE FACTOR GLUTAMINE METHYLTRANSFERASE"/>
    <property type="match status" value="1"/>
</dbReference>
<feature type="binding site" evidence="5">
    <location>
        <position position="183"/>
    </location>
    <ligand>
        <name>S-adenosyl-L-methionine</name>
        <dbReference type="ChEBI" id="CHEBI:59789"/>
    </ligand>
</feature>
<evidence type="ECO:0000256" key="5">
    <source>
        <dbReference type="HAMAP-Rule" id="MF_02126"/>
    </source>
</evidence>
<dbReference type="GO" id="GO:0003676">
    <property type="term" value="F:nucleic acid binding"/>
    <property type="evidence" value="ECO:0007669"/>
    <property type="project" value="InterPro"/>
</dbReference>
<dbReference type="CDD" id="cd02440">
    <property type="entry name" value="AdoMet_MTases"/>
    <property type="match status" value="1"/>
</dbReference>
<evidence type="ECO:0000256" key="1">
    <source>
        <dbReference type="ARBA" id="ARBA00022603"/>
    </source>
</evidence>
<reference evidence="8 9" key="2">
    <citation type="submission" date="2019-05" db="EMBL/GenBank/DDBJ databases">
        <title>Genome evolution of the obligate endosymbiont Buchnera aphidicola.</title>
        <authorList>
            <person name="Moran N.A."/>
        </authorList>
    </citation>
    <scope>NUCLEOTIDE SEQUENCE [LARGE SCALE GENOMIC DNA]</scope>
    <source>
        <strain evidence="8 9">Bca</strain>
    </source>
</reference>
<dbReference type="NCBIfam" id="TIGR00536">
    <property type="entry name" value="hemK_fam"/>
    <property type="match status" value="1"/>
</dbReference>
<keyword evidence="3 5" id="KW-0949">S-adenosyl-L-methionine</keyword>
<keyword evidence="1 5" id="KW-0489">Methyltransferase</keyword>
<dbReference type="RefSeq" id="WP_158359190.1">
    <property type="nucleotide sequence ID" value="NZ_CP034879.1"/>
</dbReference>
<name>A0A4D6Y7T1_9GAMM</name>
<dbReference type="InterPro" id="IPR025714">
    <property type="entry name" value="Methyltranfer_dom"/>
</dbReference>
<dbReference type="InterPro" id="IPR002052">
    <property type="entry name" value="DNA_methylase_N6_adenine_CS"/>
</dbReference>
<dbReference type="InterPro" id="IPR050320">
    <property type="entry name" value="N5-glutamine_MTase"/>
</dbReference>
<dbReference type="EC" id="2.1.1.297" evidence="5"/>
<feature type="domain" description="Methyltransferase" evidence="6">
    <location>
        <begin position="109"/>
        <end position="253"/>
    </location>
</feature>
<dbReference type="PROSITE" id="PS00092">
    <property type="entry name" value="N6_MTASE"/>
    <property type="match status" value="1"/>
</dbReference>
<reference evidence="8 9" key="1">
    <citation type="submission" date="2018-12" db="EMBL/GenBank/DDBJ databases">
        <authorList>
            <person name="Chong R.A."/>
        </authorList>
    </citation>
    <scope>NUCLEOTIDE SEQUENCE [LARGE SCALE GENOMIC DNA]</scope>
    <source>
        <strain evidence="8 9">Bca</strain>
    </source>
</reference>
<dbReference type="PANTHER" id="PTHR18895">
    <property type="entry name" value="HEMK METHYLTRANSFERASE"/>
    <property type="match status" value="1"/>
</dbReference>
<dbReference type="OrthoDB" id="9800643at2"/>
<dbReference type="Proteomes" id="UP000298594">
    <property type="component" value="Chromosome"/>
</dbReference>
<dbReference type="InterPro" id="IPR029063">
    <property type="entry name" value="SAM-dependent_MTases_sf"/>
</dbReference>
<feature type="binding site" evidence="5">
    <location>
        <position position="169"/>
    </location>
    <ligand>
        <name>S-adenosyl-L-methionine</name>
        <dbReference type="ChEBI" id="CHEBI:59789"/>
    </ligand>
</feature>
<comment type="function">
    <text evidence="5">Methylates the class 1 translation termination release factors RF1/PrfA and RF2/PrfB on the glutamine residue of the universally conserved GGQ motif.</text>
</comment>
<evidence type="ECO:0000313" key="9">
    <source>
        <dbReference type="Proteomes" id="UP000298594"/>
    </source>
</evidence>
<accession>A0A4D6Y7T1</accession>
<dbReference type="Pfam" id="PF13847">
    <property type="entry name" value="Methyltransf_31"/>
    <property type="match status" value="1"/>
</dbReference>
<dbReference type="GO" id="GO:0102559">
    <property type="term" value="F:peptide chain release factor N(5)-glutamine methyltransferase activity"/>
    <property type="evidence" value="ECO:0007669"/>
    <property type="project" value="UniProtKB-EC"/>
</dbReference>
<evidence type="ECO:0000259" key="7">
    <source>
        <dbReference type="Pfam" id="PF17827"/>
    </source>
</evidence>
<evidence type="ECO:0000259" key="6">
    <source>
        <dbReference type="Pfam" id="PF13847"/>
    </source>
</evidence>
<proteinExistence type="inferred from homology"/>
<dbReference type="Gene3D" id="3.40.50.150">
    <property type="entry name" value="Vaccinia Virus protein VP39"/>
    <property type="match status" value="1"/>
</dbReference>
<dbReference type="NCBIfam" id="TIGR03534">
    <property type="entry name" value="RF_mod_PrmC"/>
    <property type="match status" value="1"/>
</dbReference>
<protein>
    <recommendedName>
        <fullName evidence="5">Release factor glutamine methyltransferase</fullName>
        <shortName evidence="5">RF MTase</shortName>
        <ecNumber evidence="5">2.1.1.297</ecNumber>
    </recommendedName>
    <alternativeName>
        <fullName evidence="5">N5-glutamine methyltransferase PrmC</fullName>
    </alternativeName>
    <alternativeName>
        <fullName evidence="5">Protein-(glutamine-N5) MTase PrmC</fullName>
    </alternativeName>
    <alternativeName>
        <fullName evidence="5">Protein-glutamine N-methyltransferase PrmC</fullName>
    </alternativeName>
</protein>
<dbReference type="FunFam" id="3.40.50.150:FF:000053">
    <property type="entry name" value="Release factor glutamine methyltransferase"/>
    <property type="match status" value="1"/>
</dbReference>
<dbReference type="EMBL" id="CP034879">
    <property type="protein sequence ID" value="QCI20325.1"/>
    <property type="molecule type" value="Genomic_DNA"/>
</dbReference>
<keyword evidence="2 5" id="KW-0808">Transferase</keyword>
<evidence type="ECO:0000256" key="4">
    <source>
        <dbReference type="ARBA" id="ARBA00048391"/>
    </source>
</evidence>
<feature type="binding site" evidence="5">
    <location>
        <begin position="118"/>
        <end position="122"/>
    </location>
    <ligand>
        <name>S-adenosyl-L-methionine</name>
        <dbReference type="ChEBI" id="CHEBI:59789"/>
    </ligand>
</feature>
<dbReference type="HAMAP" id="MF_02126">
    <property type="entry name" value="RF_methyltr_PrmC"/>
    <property type="match status" value="1"/>
</dbReference>
<dbReference type="GO" id="GO:0032259">
    <property type="term" value="P:methylation"/>
    <property type="evidence" value="ECO:0007669"/>
    <property type="project" value="UniProtKB-KW"/>
</dbReference>
<feature type="binding site" evidence="5">
    <location>
        <begin position="183"/>
        <end position="186"/>
    </location>
    <ligand>
        <name>substrate</name>
    </ligand>
</feature>
<dbReference type="InterPro" id="IPR040758">
    <property type="entry name" value="PrmC_N"/>
</dbReference>
<organism evidence="8 9">
    <name type="scientific">Buchnera aphidicola</name>
    <name type="common">Brachycaudus cardui</name>
    <dbReference type="NCBI Taxonomy" id="557993"/>
    <lineage>
        <taxon>Bacteria</taxon>
        <taxon>Pseudomonadati</taxon>
        <taxon>Pseudomonadota</taxon>
        <taxon>Gammaproteobacteria</taxon>
        <taxon>Enterobacterales</taxon>
        <taxon>Erwiniaceae</taxon>
        <taxon>Buchnera</taxon>
    </lineage>
</organism>
<dbReference type="Gene3D" id="1.10.8.10">
    <property type="entry name" value="DNA helicase RuvA subunit, C-terminal domain"/>
    <property type="match status" value="1"/>
</dbReference>
<dbReference type="AlphaFoldDB" id="A0A4D6Y7T1"/>
<gene>
    <name evidence="5 8" type="primary">prmC</name>
    <name evidence="8" type="ORF">D9V67_00880</name>
</gene>
<dbReference type="SUPFAM" id="SSF53335">
    <property type="entry name" value="S-adenosyl-L-methionine-dependent methyltransferases"/>
    <property type="match status" value="1"/>
</dbReference>
<evidence type="ECO:0000256" key="2">
    <source>
        <dbReference type="ARBA" id="ARBA00022679"/>
    </source>
</evidence>
<evidence type="ECO:0000256" key="3">
    <source>
        <dbReference type="ARBA" id="ARBA00022691"/>
    </source>
</evidence>
<dbReference type="Pfam" id="PF17827">
    <property type="entry name" value="PrmC_N"/>
    <property type="match status" value="1"/>
</dbReference>
<comment type="catalytic activity">
    <reaction evidence="4 5">
        <text>L-glutaminyl-[peptide chain release factor] + S-adenosyl-L-methionine = N(5)-methyl-L-glutaminyl-[peptide chain release factor] + S-adenosyl-L-homocysteine + H(+)</text>
        <dbReference type="Rhea" id="RHEA:42896"/>
        <dbReference type="Rhea" id="RHEA-COMP:10271"/>
        <dbReference type="Rhea" id="RHEA-COMP:10272"/>
        <dbReference type="ChEBI" id="CHEBI:15378"/>
        <dbReference type="ChEBI" id="CHEBI:30011"/>
        <dbReference type="ChEBI" id="CHEBI:57856"/>
        <dbReference type="ChEBI" id="CHEBI:59789"/>
        <dbReference type="ChEBI" id="CHEBI:61891"/>
        <dbReference type="EC" id="2.1.1.297"/>
    </reaction>
</comment>
<comment type="similarity">
    <text evidence="5">Belongs to the protein N5-glutamine methyltransferase family. PrmC subfamily.</text>
</comment>
<sequence>MNILKWLNKTIKILSCVDNPKYEAEFLLTYVSGYNRSFIITSDRVELSQKQYQYLNYLVYRRSLGEPIAYIIGEKEFWSLSLRVSYDTLIPRPDTEILVEQVLFKIINNKSTLILDLGTGCGAIALALAKSCVNCYVIGVDKSKKALDIARINALQLKIKNVSFLFSNWFSHINKKFDIIVSNPPYISKKEITLLKKDIFFEPFDALISDKNGLSDIENIIQQAKKYLFIGGWLLIEHGWQQKIQVQSLFKKYNFFEIESYQDYGGNDRVTIGRHLINKN</sequence>
<feature type="domain" description="Release factor glutamine methyltransferase N-terminal" evidence="7">
    <location>
        <begin position="6"/>
        <end position="73"/>
    </location>
</feature>